<dbReference type="AlphaFoldDB" id="X0XV58"/>
<feature type="non-terminal residue" evidence="1">
    <location>
        <position position="107"/>
    </location>
</feature>
<accession>X0XV58</accession>
<comment type="caution">
    <text evidence="1">The sequence shown here is derived from an EMBL/GenBank/DDBJ whole genome shotgun (WGS) entry which is preliminary data.</text>
</comment>
<evidence type="ECO:0000313" key="1">
    <source>
        <dbReference type="EMBL" id="GAG47199.1"/>
    </source>
</evidence>
<gene>
    <name evidence="1" type="ORF">S01H1_80369</name>
</gene>
<protein>
    <submittedName>
        <fullName evidence="1">Uncharacterized protein</fullName>
    </submittedName>
</protein>
<name>X0XV58_9ZZZZ</name>
<dbReference type="EMBL" id="BARS01054268">
    <property type="protein sequence ID" value="GAG47199.1"/>
    <property type="molecule type" value="Genomic_DNA"/>
</dbReference>
<proteinExistence type="predicted"/>
<sequence>MLPTYPVFDKYGDALLQQLGSFWYYYFGDRDKLKLLLRGLGHRHGQWYLDFLNAVASLSRLDVEVFRPEDWYLLVIKQSDRDRITNVYDQEDLVYDGGERYDAPQTR</sequence>
<reference evidence="1" key="1">
    <citation type="journal article" date="2014" name="Front. Microbiol.">
        <title>High frequency of phylogenetically diverse reductive dehalogenase-homologous genes in deep subseafloor sedimentary metagenomes.</title>
        <authorList>
            <person name="Kawai M."/>
            <person name="Futagami T."/>
            <person name="Toyoda A."/>
            <person name="Takaki Y."/>
            <person name="Nishi S."/>
            <person name="Hori S."/>
            <person name="Arai W."/>
            <person name="Tsubouchi T."/>
            <person name="Morono Y."/>
            <person name="Uchiyama I."/>
            <person name="Ito T."/>
            <person name="Fujiyama A."/>
            <person name="Inagaki F."/>
            <person name="Takami H."/>
        </authorList>
    </citation>
    <scope>NUCLEOTIDE SEQUENCE</scope>
    <source>
        <strain evidence="1">Expedition CK06-06</strain>
    </source>
</reference>
<organism evidence="1">
    <name type="scientific">marine sediment metagenome</name>
    <dbReference type="NCBI Taxonomy" id="412755"/>
    <lineage>
        <taxon>unclassified sequences</taxon>
        <taxon>metagenomes</taxon>
        <taxon>ecological metagenomes</taxon>
    </lineage>
</organism>